<keyword evidence="3" id="KW-1185">Reference proteome</keyword>
<dbReference type="NCBIfam" id="TIGR01640">
    <property type="entry name" value="F_box_assoc_1"/>
    <property type="match status" value="1"/>
</dbReference>
<dbReference type="Gene3D" id="1.20.1280.50">
    <property type="match status" value="1"/>
</dbReference>
<dbReference type="InterPro" id="IPR017451">
    <property type="entry name" value="F-box-assoc_interact_dom"/>
</dbReference>
<dbReference type="SUPFAM" id="SSF81383">
    <property type="entry name" value="F-box domain"/>
    <property type="match status" value="1"/>
</dbReference>
<dbReference type="KEGG" id="egt:105964505"/>
<gene>
    <name evidence="2" type="ORF">MIMGU_mgv1a020817mg</name>
</gene>
<protein>
    <recommendedName>
        <fullName evidence="1">F-box domain-containing protein</fullName>
    </recommendedName>
</protein>
<proteinExistence type="predicted"/>
<dbReference type="PANTHER" id="PTHR31672:SF13">
    <property type="entry name" value="F-BOX PROTEIN CPR30-LIKE"/>
    <property type="match status" value="1"/>
</dbReference>
<dbReference type="InterPro" id="IPR006527">
    <property type="entry name" value="F-box-assoc_dom_typ1"/>
</dbReference>
<dbReference type="Pfam" id="PF12937">
    <property type="entry name" value="F-box-like"/>
    <property type="match status" value="1"/>
</dbReference>
<accession>A0A022QVE6</accession>
<dbReference type="InterPro" id="IPR036047">
    <property type="entry name" value="F-box-like_dom_sf"/>
</dbReference>
<dbReference type="eggNOG" id="ENOG502SQQJ">
    <property type="taxonomic scope" value="Eukaryota"/>
</dbReference>
<evidence type="ECO:0000259" key="1">
    <source>
        <dbReference type="SMART" id="SM00256"/>
    </source>
</evidence>
<dbReference type="SMART" id="SM00256">
    <property type="entry name" value="FBOX"/>
    <property type="match status" value="1"/>
</dbReference>
<organism evidence="2 3">
    <name type="scientific">Erythranthe guttata</name>
    <name type="common">Yellow monkey flower</name>
    <name type="synonym">Mimulus guttatus</name>
    <dbReference type="NCBI Taxonomy" id="4155"/>
    <lineage>
        <taxon>Eukaryota</taxon>
        <taxon>Viridiplantae</taxon>
        <taxon>Streptophyta</taxon>
        <taxon>Embryophyta</taxon>
        <taxon>Tracheophyta</taxon>
        <taxon>Spermatophyta</taxon>
        <taxon>Magnoliopsida</taxon>
        <taxon>eudicotyledons</taxon>
        <taxon>Gunneridae</taxon>
        <taxon>Pentapetalae</taxon>
        <taxon>asterids</taxon>
        <taxon>lamiids</taxon>
        <taxon>Lamiales</taxon>
        <taxon>Phrymaceae</taxon>
        <taxon>Erythranthe</taxon>
    </lineage>
</organism>
<evidence type="ECO:0000313" key="3">
    <source>
        <dbReference type="Proteomes" id="UP000030748"/>
    </source>
</evidence>
<dbReference type="OrthoDB" id="1086486at2759"/>
<name>A0A022QVE6_ERYGU</name>
<dbReference type="Proteomes" id="UP000030748">
    <property type="component" value="Unassembled WGS sequence"/>
</dbReference>
<dbReference type="PANTHER" id="PTHR31672">
    <property type="entry name" value="BNACNNG10540D PROTEIN"/>
    <property type="match status" value="1"/>
</dbReference>
<dbReference type="InterPro" id="IPR001810">
    <property type="entry name" value="F-box_dom"/>
</dbReference>
<evidence type="ECO:0000313" key="2">
    <source>
        <dbReference type="EMBL" id="EYU31534.1"/>
    </source>
</evidence>
<reference evidence="2 3" key="1">
    <citation type="journal article" date="2013" name="Proc. Natl. Acad. Sci. U.S.A.">
        <title>Fine-scale variation in meiotic recombination in Mimulus inferred from population shotgun sequencing.</title>
        <authorList>
            <person name="Hellsten U."/>
            <person name="Wright K.M."/>
            <person name="Jenkins J."/>
            <person name="Shu S."/>
            <person name="Yuan Y."/>
            <person name="Wessler S.R."/>
            <person name="Schmutz J."/>
            <person name="Willis J.H."/>
            <person name="Rokhsar D.S."/>
        </authorList>
    </citation>
    <scope>NUCLEOTIDE SEQUENCE [LARGE SCALE GENOMIC DNA]</scope>
    <source>
        <strain evidence="3">cv. DUN x IM62</strain>
    </source>
</reference>
<dbReference type="Pfam" id="PF07734">
    <property type="entry name" value="FBA_1"/>
    <property type="match status" value="1"/>
</dbReference>
<dbReference type="EMBL" id="KI630963">
    <property type="protein sequence ID" value="EYU31534.1"/>
    <property type="molecule type" value="Genomic_DNA"/>
</dbReference>
<dbReference type="AlphaFoldDB" id="A0A022QVE6"/>
<feature type="domain" description="F-box" evidence="1">
    <location>
        <begin position="13"/>
        <end position="54"/>
    </location>
</feature>
<sequence>MAIVSEKTPSANIPPEIIEIILSKLSSVKSLLRFKAVSKSWNTLISNPLFIQNHLRSSDNSPDNLFLSTDTYGTDRGFTLVKFEVGNIHSGEISVESIPNGYDRILCECNGVLLLTSIYGECEYDTCALWNPSTRSQMFLINRCEFNEDHDVDFDCGICYEQITDDVLDCGVCYDQITGDFKVVFVYATKYEIYSCNNNSWTEKYLGTKFYTILGTPGAAIFVDGATYWILGVESRNISGTQLVYFDPRTDELKILKKPEQLNDDKFHLINKASLGGRLCLYHYNYNENSIQIWIKEKGIDTNWKEFLTVGKLCPYLWITPICFVGNKVVIQVDRKKFVYYSPTEQTFEEFVDIDVKCNGFIPYRNSLYFPTAVKTTTIKGQQSRFMLPEHKYLCM</sequence>
<dbReference type="InterPro" id="IPR050796">
    <property type="entry name" value="SCF_F-box_component"/>
</dbReference>